<dbReference type="InterPro" id="IPR004089">
    <property type="entry name" value="MCPsignal_dom"/>
</dbReference>
<dbReference type="GO" id="GO:0006935">
    <property type="term" value="P:chemotaxis"/>
    <property type="evidence" value="ECO:0007669"/>
    <property type="project" value="UniProtKB-KW"/>
</dbReference>
<keyword evidence="3" id="KW-0145">Chemotaxis</keyword>
<dbReference type="CDD" id="cd12912">
    <property type="entry name" value="PDC2_MCP_like"/>
    <property type="match status" value="1"/>
</dbReference>
<dbReference type="SUPFAM" id="SSF58104">
    <property type="entry name" value="Methyl-accepting chemotaxis protein (MCP) signaling domain"/>
    <property type="match status" value="1"/>
</dbReference>
<dbReference type="Proteomes" id="UP000029507">
    <property type="component" value="Chromosome"/>
</dbReference>
<name>A0A089N644_9BACL</name>
<evidence type="ECO:0000256" key="7">
    <source>
        <dbReference type="ARBA" id="ARBA00023224"/>
    </source>
</evidence>
<keyword evidence="14" id="KW-1185">Reference proteome</keyword>
<keyword evidence="6 10" id="KW-0472">Membrane</keyword>
<dbReference type="GO" id="GO:0005886">
    <property type="term" value="C:plasma membrane"/>
    <property type="evidence" value="ECO:0007669"/>
    <property type="project" value="UniProtKB-SubCell"/>
</dbReference>
<dbReference type="PANTHER" id="PTHR32089:SF112">
    <property type="entry name" value="LYSOZYME-LIKE PROTEIN-RELATED"/>
    <property type="match status" value="1"/>
</dbReference>
<evidence type="ECO:0000256" key="10">
    <source>
        <dbReference type="SAM" id="Phobius"/>
    </source>
</evidence>
<dbReference type="EMBL" id="CP009286">
    <property type="protein sequence ID" value="AIQ64239.1"/>
    <property type="molecule type" value="Genomic_DNA"/>
</dbReference>
<dbReference type="Pfam" id="PF00015">
    <property type="entry name" value="MCPsignal"/>
    <property type="match status" value="1"/>
</dbReference>
<dbReference type="Pfam" id="PF02743">
    <property type="entry name" value="dCache_1"/>
    <property type="match status" value="1"/>
</dbReference>
<evidence type="ECO:0000256" key="9">
    <source>
        <dbReference type="PROSITE-ProRule" id="PRU00284"/>
    </source>
</evidence>
<reference evidence="13 14" key="1">
    <citation type="submission" date="2014-08" db="EMBL/GenBank/DDBJ databases">
        <title>Comparative genomics of the Paenibacillus odorifer group.</title>
        <authorList>
            <person name="den Bakker H.C."/>
            <person name="Tsai Y.-C."/>
            <person name="Martin N."/>
            <person name="Korlach J."/>
            <person name="Wiedmann M."/>
        </authorList>
    </citation>
    <scope>NUCLEOTIDE SEQUENCE [LARGE SCALE GENOMIC DNA]</scope>
    <source>
        <strain evidence="13 14">DSM 14472</strain>
    </source>
</reference>
<keyword evidence="7 9" id="KW-0807">Transducer</keyword>
<comment type="similarity">
    <text evidence="8">Belongs to the methyl-accepting chemotaxis (MCP) protein family.</text>
</comment>
<gene>
    <name evidence="13" type="ORF">PSTEL_15250</name>
</gene>
<dbReference type="HOGENOM" id="CLU_000445_107_19_9"/>
<dbReference type="KEGG" id="pste:PSTEL_15250"/>
<dbReference type="AlphaFoldDB" id="A0A089N644"/>
<evidence type="ECO:0000313" key="13">
    <source>
        <dbReference type="EMBL" id="AIQ64239.1"/>
    </source>
</evidence>
<evidence type="ECO:0000256" key="1">
    <source>
        <dbReference type="ARBA" id="ARBA00004651"/>
    </source>
</evidence>
<evidence type="ECO:0000259" key="11">
    <source>
        <dbReference type="PROSITE" id="PS50111"/>
    </source>
</evidence>
<dbReference type="PROSITE" id="PS50885">
    <property type="entry name" value="HAMP"/>
    <property type="match status" value="1"/>
</dbReference>
<proteinExistence type="inferred from homology"/>
<dbReference type="PANTHER" id="PTHR32089">
    <property type="entry name" value="METHYL-ACCEPTING CHEMOTAXIS PROTEIN MCPB"/>
    <property type="match status" value="1"/>
</dbReference>
<organism evidence="13 14">
    <name type="scientific">Paenibacillus stellifer</name>
    <dbReference type="NCBI Taxonomy" id="169760"/>
    <lineage>
        <taxon>Bacteria</taxon>
        <taxon>Bacillati</taxon>
        <taxon>Bacillota</taxon>
        <taxon>Bacilli</taxon>
        <taxon>Bacillales</taxon>
        <taxon>Paenibacillaceae</taxon>
        <taxon>Paenibacillus</taxon>
    </lineage>
</organism>
<feature type="domain" description="Methyl-accepting transducer" evidence="11">
    <location>
        <begin position="380"/>
        <end position="616"/>
    </location>
</feature>
<dbReference type="InterPro" id="IPR003660">
    <property type="entry name" value="HAMP_dom"/>
</dbReference>
<dbReference type="PROSITE" id="PS50111">
    <property type="entry name" value="CHEMOTAXIS_TRANSDUC_2"/>
    <property type="match status" value="1"/>
</dbReference>
<dbReference type="Gene3D" id="1.10.287.950">
    <property type="entry name" value="Methyl-accepting chemotaxis protein"/>
    <property type="match status" value="1"/>
</dbReference>
<dbReference type="CDD" id="cd12914">
    <property type="entry name" value="PDC1_DGC_like"/>
    <property type="match status" value="1"/>
</dbReference>
<comment type="subcellular location">
    <subcellularLocation>
        <location evidence="1">Cell membrane</location>
        <topology evidence="1">Multi-pass membrane protein</topology>
    </subcellularLocation>
</comment>
<sequence length="672" mass="71824">MTLSLKVKISICLVLIISVPLLISGYFSYNQSSDALQSAIQDELRKTTASASEAVETKLDTVRHDLEIAALNADLARLAVNPDNSELQSAVYRYAADVQQQNKDLIELLIIADTQGQALVTSASNTPDLSVSDREYFKQALQGNSAVSDVIVSRDSGNPVVAIALPLKSGGRTAGVLIGTIPFTAISSPVDDVKIGENGYAYMLDKSGLVLAHPVKDKIMSENFTDNGHKEMNDLIKQVVAGSSNEGFYTFEGIHKFVTFQKAGNWLVATTADYKEYMAPAFKIRTGTIWITAACIVAAIVVALILTLLGILRPIKRLQAAMKVAGEGDLRVRSDIRTGDEFQSLGESFNQMVQKQEEMIGSIQAGSLALMNMSEALASSSEEFSASIEEINSSSQEIAAGAENSNRSVLEASQVLVQMSSLVQLAQSKASTANTNATAANEAAQDGRVKIADTVKAMEVIHANTGETETILEAVHAQSAHVSEIIGVLNGIARQTNLLALNAAIEASRAGEHGRGFAVVAGEVRKLSDESNLRATEISEMISEMVNSISTAVTAMRGASQAVEEGRGVVHETDQAFMRIMEKVQNIEGNVDEIVDITRDEVATSDQIIKLIDSMGSVSEQAVYASESVACAIEQQASTVNQIAASAQEVSATSVELEHLAENFIIRGEHHE</sequence>
<dbReference type="SMART" id="SM00304">
    <property type="entry name" value="HAMP"/>
    <property type="match status" value="1"/>
</dbReference>
<dbReference type="Gene3D" id="3.30.450.20">
    <property type="entry name" value="PAS domain"/>
    <property type="match status" value="1"/>
</dbReference>
<keyword evidence="4 10" id="KW-0812">Transmembrane</keyword>
<evidence type="ECO:0000256" key="8">
    <source>
        <dbReference type="ARBA" id="ARBA00029447"/>
    </source>
</evidence>
<dbReference type="Pfam" id="PF00672">
    <property type="entry name" value="HAMP"/>
    <property type="match status" value="1"/>
</dbReference>
<feature type="domain" description="HAMP" evidence="12">
    <location>
        <begin position="309"/>
        <end position="361"/>
    </location>
</feature>
<feature type="transmembrane region" description="Helical" evidence="10">
    <location>
        <begin position="289"/>
        <end position="312"/>
    </location>
</feature>
<evidence type="ECO:0000313" key="14">
    <source>
        <dbReference type="Proteomes" id="UP000029507"/>
    </source>
</evidence>
<keyword evidence="5 10" id="KW-1133">Transmembrane helix</keyword>
<keyword evidence="2" id="KW-1003">Cell membrane</keyword>
<protein>
    <submittedName>
        <fullName evidence="13">Chemotaxis protein</fullName>
    </submittedName>
</protein>
<dbReference type="SUPFAM" id="SSF103190">
    <property type="entry name" value="Sensory domain-like"/>
    <property type="match status" value="1"/>
</dbReference>
<dbReference type="InterPro" id="IPR033479">
    <property type="entry name" value="dCache_1"/>
</dbReference>
<dbReference type="STRING" id="169760.PSTEL_15250"/>
<evidence type="ECO:0000256" key="4">
    <source>
        <dbReference type="ARBA" id="ARBA00022692"/>
    </source>
</evidence>
<feature type="transmembrane region" description="Helical" evidence="10">
    <location>
        <begin position="7"/>
        <end position="29"/>
    </location>
</feature>
<dbReference type="CDD" id="cd06225">
    <property type="entry name" value="HAMP"/>
    <property type="match status" value="1"/>
</dbReference>
<evidence type="ECO:0000256" key="5">
    <source>
        <dbReference type="ARBA" id="ARBA00022989"/>
    </source>
</evidence>
<evidence type="ECO:0000256" key="3">
    <source>
        <dbReference type="ARBA" id="ARBA00022500"/>
    </source>
</evidence>
<evidence type="ECO:0000259" key="12">
    <source>
        <dbReference type="PROSITE" id="PS50885"/>
    </source>
</evidence>
<dbReference type="SMART" id="SM00283">
    <property type="entry name" value="MA"/>
    <property type="match status" value="1"/>
</dbReference>
<evidence type="ECO:0000256" key="6">
    <source>
        <dbReference type="ARBA" id="ARBA00023136"/>
    </source>
</evidence>
<accession>A0A089N644</accession>
<dbReference type="InterPro" id="IPR029151">
    <property type="entry name" value="Sensor-like_sf"/>
</dbReference>
<evidence type="ECO:0000256" key="2">
    <source>
        <dbReference type="ARBA" id="ARBA00022475"/>
    </source>
</evidence>
<dbReference type="GO" id="GO:0007165">
    <property type="term" value="P:signal transduction"/>
    <property type="evidence" value="ECO:0007669"/>
    <property type="project" value="UniProtKB-KW"/>
</dbReference>